<dbReference type="GeneTree" id="ENSGT01000000220894"/>
<organism evidence="2 3">
    <name type="scientific">Laticauda laticaudata</name>
    <name type="common">Blue-ringed sea krait</name>
    <name type="synonym">Blue-lipped sea krait</name>
    <dbReference type="NCBI Taxonomy" id="8630"/>
    <lineage>
        <taxon>Eukaryota</taxon>
        <taxon>Metazoa</taxon>
        <taxon>Chordata</taxon>
        <taxon>Craniata</taxon>
        <taxon>Vertebrata</taxon>
        <taxon>Euteleostomi</taxon>
        <taxon>Lepidosauria</taxon>
        <taxon>Squamata</taxon>
        <taxon>Bifurcata</taxon>
        <taxon>Unidentata</taxon>
        <taxon>Episquamata</taxon>
        <taxon>Toxicofera</taxon>
        <taxon>Serpentes</taxon>
        <taxon>Colubroidea</taxon>
        <taxon>Elapidae</taxon>
        <taxon>Laticaudinae</taxon>
        <taxon>Laticauda</taxon>
    </lineage>
</organism>
<dbReference type="AlphaFoldDB" id="A0A8C5RSG4"/>
<protein>
    <submittedName>
        <fullName evidence="2">Uncharacterized protein</fullName>
    </submittedName>
</protein>
<evidence type="ECO:0000313" key="2">
    <source>
        <dbReference type="Ensembl" id="ENSLLTP00000006847.1"/>
    </source>
</evidence>
<keyword evidence="1" id="KW-0812">Transmembrane</keyword>
<proteinExistence type="predicted"/>
<sequence length="149" mass="16279">MATYASKQGKRQDDSSLGSLVDLVLANARVVLGVSGVALLALAMLAVKRCIDWPTSLLNNDNNIKLHLHKMLKILLCLRGSFWGSPIPVLPHPSGETSLILQGLHLCLRNRKGCWEAAGRRHPGGAADLPEKQIFGSALWEHHPERLPL</sequence>
<dbReference type="Ensembl" id="ENSLLTT00000007113.1">
    <property type="protein sequence ID" value="ENSLLTP00000006847.1"/>
    <property type="gene ID" value="ENSLLTG00000005233.1"/>
</dbReference>
<keyword evidence="1" id="KW-1133">Transmembrane helix</keyword>
<evidence type="ECO:0000256" key="1">
    <source>
        <dbReference type="SAM" id="Phobius"/>
    </source>
</evidence>
<reference evidence="2" key="1">
    <citation type="submission" date="2025-08" db="UniProtKB">
        <authorList>
            <consortium name="Ensembl"/>
        </authorList>
    </citation>
    <scope>IDENTIFICATION</scope>
</reference>
<keyword evidence="3" id="KW-1185">Reference proteome</keyword>
<evidence type="ECO:0000313" key="3">
    <source>
        <dbReference type="Proteomes" id="UP000694406"/>
    </source>
</evidence>
<reference evidence="2" key="2">
    <citation type="submission" date="2025-09" db="UniProtKB">
        <authorList>
            <consortium name="Ensembl"/>
        </authorList>
    </citation>
    <scope>IDENTIFICATION</scope>
</reference>
<name>A0A8C5RSG4_LATLA</name>
<dbReference type="Proteomes" id="UP000694406">
    <property type="component" value="Unplaced"/>
</dbReference>
<keyword evidence="1" id="KW-0472">Membrane</keyword>
<accession>A0A8C5RSG4</accession>
<feature type="transmembrane region" description="Helical" evidence="1">
    <location>
        <begin position="26"/>
        <end position="47"/>
    </location>
</feature>